<reference evidence="7" key="1">
    <citation type="submission" date="2018-05" db="EMBL/GenBank/DDBJ databases">
        <authorList>
            <person name="Lanie J.A."/>
            <person name="Ng W.-L."/>
            <person name="Kazmierczak K.M."/>
            <person name="Andrzejewski T.M."/>
            <person name="Davidsen T.M."/>
            <person name="Wayne K.J."/>
            <person name="Tettelin H."/>
            <person name="Glass J.I."/>
            <person name="Rusch D."/>
            <person name="Podicherti R."/>
            <person name="Tsui H.-C.T."/>
            <person name="Winkler M.E."/>
        </authorList>
    </citation>
    <scope>NUCLEOTIDE SEQUENCE</scope>
</reference>
<dbReference type="PANTHER" id="PTHR46743:SF2">
    <property type="entry name" value="TEICHOIC ACIDS EXPORT ATP-BINDING PROTEIN TAGH"/>
    <property type="match status" value="1"/>
</dbReference>
<dbReference type="InterPro" id="IPR050683">
    <property type="entry name" value="Bact_Polysacc_Export_ATP-bd"/>
</dbReference>
<dbReference type="SMART" id="SM00382">
    <property type="entry name" value="AAA"/>
    <property type="match status" value="1"/>
</dbReference>
<dbReference type="InterPro" id="IPR003439">
    <property type="entry name" value="ABC_transporter-like_ATP-bd"/>
</dbReference>
<dbReference type="GO" id="GO:0140359">
    <property type="term" value="F:ABC-type transporter activity"/>
    <property type="evidence" value="ECO:0007669"/>
    <property type="project" value="InterPro"/>
</dbReference>
<dbReference type="SUPFAM" id="SSF52540">
    <property type="entry name" value="P-loop containing nucleoside triphosphate hydrolases"/>
    <property type="match status" value="1"/>
</dbReference>
<evidence type="ECO:0000313" key="7">
    <source>
        <dbReference type="EMBL" id="SVB00402.1"/>
    </source>
</evidence>
<dbReference type="GO" id="GO:0016887">
    <property type="term" value="F:ATP hydrolysis activity"/>
    <property type="evidence" value="ECO:0007669"/>
    <property type="project" value="InterPro"/>
</dbReference>
<protein>
    <recommendedName>
        <fullName evidence="6">ABC transporter domain-containing protein</fullName>
    </recommendedName>
</protein>
<accession>A0A382AH10</accession>
<dbReference type="GO" id="GO:0005524">
    <property type="term" value="F:ATP binding"/>
    <property type="evidence" value="ECO:0007669"/>
    <property type="project" value="UniProtKB-KW"/>
</dbReference>
<dbReference type="InterPro" id="IPR029439">
    <property type="entry name" value="Wzt_C"/>
</dbReference>
<dbReference type="CDD" id="cd10147">
    <property type="entry name" value="Wzt_C-like"/>
    <property type="match status" value="1"/>
</dbReference>
<feature type="region of interest" description="Disordered" evidence="5">
    <location>
        <begin position="258"/>
        <end position="304"/>
    </location>
</feature>
<feature type="non-terminal residue" evidence="7">
    <location>
        <position position="401"/>
    </location>
</feature>
<keyword evidence="2" id="KW-0813">Transport</keyword>
<dbReference type="Pfam" id="PF14524">
    <property type="entry name" value="Wzt_C"/>
    <property type="match status" value="1"/>
</dbReference>
<feature type="compositionally biased region" description="Basic and acidic residues" evidence="5">
    <location>
        <begin position="258"/>
        <end position="268"/>
    </location>
</feature>
<dbReference type="PROSITE" id="PS50893">
    <property type="entry name" value="ABC_TRANSPORTER_2"/>
    <property type="match status" value="1"/>
</dbReference>
<keyword evidence="3" id="KW-0547">Nucleotide-binding</keyword>
<evidence type="ECO:0000256" key="1">
    <source>
        <dbReference type="ARBA" id="ARBA00005417"/>
    </source>
</evidence>
<sequence length="401" mass="43279">MVMAGSVVRVENVDKLYRKVAHAHRFLTLKSAILGGDLFKALSPGEVFTALDGVSLDIARGETLGVIGSNGAGKSTLLKIIAGAAKPTTGKVTVNGRISALIELAAGFHPEISGRENVFINGIILGLSRSQVAERFDDIVSFAELQDFIDAPVKTYSSGMYMRLGFSVAIHIDPEVLLIDEVLAVGDEAFVHKCHDKIAEFKRRGKTILLVSHSLDSVRRLCDRVVWMKDGSIEQAGDPPKIIDAYLQWVARKEEGELAAGDNRRDTVTESQSESGELGGDDGRDTNLSNGVGGGDEEEPNGEEHTEGIFAAVPYEPGRWGSQQVFIDKVRMLDSQGGQHYVFTCGDPMTIELTLKTEELVDDFAVGVGIFNADGVCCYGTNTDIERFVAAKLQGTASVRM</sequence>
<proteinExistence type="inferred from homology"/>
<evidence type="ECO:0000259" key="6">
    <source>
        <dbReference type="PROSITE" id="PS50893"/>
    </source>
</evidence>
<dbReference type="InterPro" id="IPR003593">
    <property type="entry name" value="AAA+_ATPase"/>
</dbReference>
<feature type="domain" description="ABC transporter" evidence="6">
    <location>
        <begin position="33"/>
        <end position="255"/>
    </location>
</feature>
<dbReference type="AlphaFoldDB" id="A0A382AH10"/>
<dbReference type="PANTHER" id="PTHR46743">
    <property type="entry name" value="TEICHOIC ACIDS EXPORT ATP-BINDING PROTEIN TAGH"/>
    <property type="match status" value="1"/>
</dbReference>
<keyword evidence="4" id="KW-0067">ATP-binding</keyword>
<comment type="similarity">
    <text evidence="1">Belongs to the ABC transporter superfamily.</text>
</comment>
<dbReference type="CDD" id="cd03220">
    <property type="entry name" value="ABC_KpsT_Wzt"/>
    <property type="match status" value="1"/>
</dbReference>
<dbReference type="Gene3D" id="3.40.50.300">
    <property type="entry name" value="P-loop containing nucleotide triphosphate hydrolases"/>
    <property type="match status" value="1"/>
</dbReference>
<dbReference type="InterPro" id="IPR027417">
    <property type="entry name" value="P-loop_NTPase"/>
</dbReference>
<evidence type="ECO:0000256" key="2">
    <source>
        <dbReference type="ARBA" id="ARBA00022448"/>
    </source>
</evidence>
<dbReference type="Pfam" id="PF00005">
    <property type="entry name" value="ABC_tran"/>
    <property type="match status" value="1"/>
</dbReference>
<name>A0A382AH10_9ZZZZ</name>
<dbReference type="GO" id="GO:0016020">
    <property type="term" value="C:membrane"/>
    <property type="evidence" value="ECO:0007669"/>
    <property type="project" value="InterPro"/>
</dbReference>
<gene>
    <name evidence="7" type="ORF">METZ01_LOCUS153256</name>
</gene>
<organism evidence="7">
    <name type="scientific">marine metagenome</name>
    <dbReference type="NCBI Taxonomy" id="408172"/>
    <lineage>
        <taxon>unclassified sequences</taxon>
        <taxon>metagenomes</taxon>
        <taxon>ecological metagenomes</taxon>
    </lineage>
</organism>
<dbReference type="Gene3D" id="2.70.50.60">
    <property type="entry name" value="abc- transporter (atp binding component) like domain"/>
    <property type="match status" value="1"/>
</dbReference>
<evidence type="ECO:0000256" key="4">
    <source>
        <dbReference type="ARBA" id="ARBA00022840"/>
    </source>
</evidence>
<dbReference type="InterPro" id="IPR015860">
    <property type="entry name" value="ABC_transpr_TagH-like"/>
</dbReference>
<evidence type="ECO:0000256" key="5">
    <source>
        <dbReference type="SAM" id="MobiDB-lite"/>
    </source>
</evidence>
<dbReference type="EMBL" id="UINC01025222">
    <property type="protein sequence ID" value="SVB00402.1"/>
    <property type="molecule type" value="Genomic_DNA"/>
</dbReference>
<evidence type="ECO:0000256" key="3">
    <source>
        <dbReference type="ARBA" id="ARBA00022741"/>
    </source>
</evidence>